<feature type="domain" description="AB hydrolase-1" evidence="4">
    <location>
        <begin position="19"/>
        <end position="252"/>
    </location>
</feature>
<comment type="subunit">
    <text evidence="3">Monomer.</text>
</comment>
<protein>
    <recommendedName>
        <fullName evidence="3">Putative 2-succinyl-6-hydroxy-2,4-cyclohexadiene-1-carboxylate synthase</fullName>
        <shortName evidence="3">SHCHC synthase</shortName>
        <ecNumber evidence="3">4.2.99.20</ecNumber>
    </recommendedName>
</protein>
<dbReference type="InterPro" id="IPR000073">
    <property type="entry name" value="AB_hydrolase_1"/>
</dbReference>
<comment type="function">
    <text evidence="3">Catalyzes a proton abstraction reaction that results in 2,5-elimination of pyruvate from 2-succinyl-5-enolpyruvyl-6-hydroxy-3-cyclohexene-1-carboxylate (SEPHCHC) and the formation of 2-succinyl-6-hydroxy-2,4-cyclohexadiene-1-carboxylate (SHCHC).</text>
</comment>
<dbReference type="SUPFAM" id="SSF53474">
    <property type="entry name" value="alpha/beta-Hydrolases"/>
    <property type="match status" value="1"/>
</dbReference>
<proteinExistence type="inferred from homology"/>
<evidence type="ECO:0000313" key="6">
    <source>
        <dbReference type="Proteomes" id="UP000660110"/>
    </source>
</evidence>
<keyword evidence="2 3" id="KW-0456">Lyase</keyword>
<dbReference type="PRINTS" id="PR00111">
    <property type="entry name" value="ABHYDROLASE"/>
</dbReference>
<evidence type="ECO:0000259" key="4">
    <source>
        <dbReference type="Pfam" id="PF00561"/>
    </source>
</evidence>
<keyword evidence="1 3" id="KW-0474">Menaquinone biosynthesis</keyword>
<dbReference type="GO" id="GO:0070205">
    <property type="term" value="F:2-succinyl-6-hydroxy-2,4-cyclohexadiene-1-carboxylate synthase activity"/>
    <property type="evidence" value="ECO:0007669"/>
    <property type="project" value="UniProtKB-UniRule"/>
</dbReference>
<evidence type="ECO:0000256" key="1">
    <source>
        <dbReference type="ARBA" id="ARBA00022428"/>
    </source>
</evidence>
<reference evidence="5" key="1">
    <citation type="journal article" date="2014" name="Int. J. Syst. Evol. Microbiol.">
        <title>Complete genome sequence of Corynebacterium casei LMG S-19264T (=DSM 44701T), isolated from a smear-ripened cheese.</title>
        <authorList>
            <consortium name="US DOE Joint Genome Institute (JGI-PGF)"/>
            <person name="Walter F."/>
            <person name="Albersmeier A."/>
            <person name="Kalinowski J."/>
            <person name="Ruckert C."/>
        </authorList>
    </citation>
    <scope>NUCLEOTIDE SEQUENCE</scope>
    <source>
        <strain evidence="5">CGMCC 1.12153</strain>
    </source>
</reference>
<evidence type="ECO:0000256" key="2">
    <source>
        <dbReference type="ARBA" id="ARBA00023239"/>
    </source>
</evidence>
<dbReference type="Pfam" id="PF00561">
    <property type="entry name" value="Abhydrolase_1"/>
    <property type="match status" value="1"/>
</dbReference>
<evidence type="ECO:0000313" key="5">
    <source>
        <dbReference type="EMBL" id="GGF32918.1"/>
    </source>
</evidence>
<dbReference type="NCBIfam" id="TIGR03695">
    <property type="entry name" value="menH_SHCHC"/>
    <property type="match status" value="1"/>
</dbReference>
<dbReference type="PANTHER" id="PTHR42916">
    <property type="entry name" value="2-SUCCINYL-5-ENOLPYRUVYL-6-HYDROXY-3-CYCLOHEXENE-1-CARBOXYLATE SYNTHASE"/>
    <property type="match status" value="1"/>
</dbReference>
<accession>A0A917B9G5</accession>
<dbReference type="EC" id="4.2.99.20" evidence="3"/>
<dbReference type="PRINTS" id="PR00412">
    <property type="entry name" value="EPOXHYDRLASE"/>
</dbReference>
<dbReference type="RefSeq" id="WP_188378806.1">
    <property type="nucleotide sequence ID" value="NZ_BMEL01000004.1"/>
</dbReference>
<organism evidence="5 6">
    <name type="scientific">Halobacillus andaensis</name>
    <dbReference type="NCBI Taxonomy" id="1176239"/>
    <lineage>
        <taxon>Bacteria</taxon>
        <taxon>Bacillati</taxon>
        <taxon>Bacillota</taxon>
        <taxon>Bacilli</taxon>
        <taxon>Bacillales</taxon>
        <taxon>Bacillaceae</taxon>
        <taxon>Halobacillus</taxon>
    </lineage>
</organism>
<dbReference type="Proteomes" id="UP000660110">
    <property type="component" value="Unassembled WGS sequence"/>
</dbReference>
<sequence length="264" mass="29646">MYVSTGPRKYWIEEKGAGPPLFLLHGFTGSSFTFKKIKAALSSSFRMISMDMPGHGKTGETGPISMEEFSADLKALITQFGYSKVHLLGYSMGGRAALSFAMLHPQHVETLMLESSSPGLVTVEEQVARQSKDQHHIEQLLQKGIPSFVDYWEALPLFKTQNRLPEKERIEIREERLSHTAQGLAESLEGMGTGKQPSWWKQLPNLNKKVLLITGEKDEKFVKLNQKMHDLLPVSELVKVKGAGHAVHVEDPRTFAKIVEEFML</sequence>
<dbReference type="AlphaFoldDB" id="A0A917B9G5"/>
<dbReference type="PANTHER" id="PTHR42916:SF1">
    <property type="entry name" value="PROTEIN PHYLLO, CHLOROPLASTIC"/>
    <property type="match status" value="1"/>
</dbReference>
<comment type="catalytic activity">
    <reaction evidence="3">
        <text>5-enolpyruvoyl-6-hydroxy-2-succinyl-cyclohex-3-ene-1-carboxylate = (1R,6R)-6-hydroxy-2-succinyl-cyclohexa-2,4-diene-1-carboxylate + pyruvate</text>
        <dbReference type="Rhea" id="RHEA:25597"/>
        <dbReference type="ChEBI" id="CHEBI:15361"/>
        <dbReference type="ChEBI" id="CHEBI:58689"/>
        <dbReference type="ChEBI" id="CHEBI:58818"/>
        <dbReference type="EC" id="4.2.99.20"/>
    </reaction>
</comment>
<dbReference type="GO" id="GO:0009234">
    <property type="term" value="P:menaquinone biosynthetic process"/>
    <property type="evidence" value="ECO:0007669"/>
    <property type="project" value="UniProtKB-UniRule"/>
</dbReference>
<reference evidence="5" key="2">
    <citation type="submission" date="2020-09" db="EMBL/GenBank/DDBJ databases">
        <authorList>
            <person name="Sun Q."/>
            <person name="Zhou Y."/>
        </authorList>
    </citation>
    <scope>NUCLEOTIDE SEQUENCE</scope>
    <source>
        <strain evidence="5">CGMCC 1.12153</strain>
    </source>
</reference>
<dbReference type="InterPro" id="IPR022485">
    <property type="entry name" value="SHCHC_synthase_MenH"/>
</dbReference>
<comment type="caution">
    <text evidence="5">The sequence shown here is derived from an EMBL/GenBank/DDBJ whole genome shotgun (WGS) entry which is preliminary data.</text>
</comment>
<comment type="pathway">
    <text evidence="3">Quinol/quinone metabolism; 1,4-dihydroxy-2-naphthoate biosynthesis; 1,4-dihydroxy-2-naphthoate from chorismate: step 3/7.</text>
</comment>
<name>A0A917B9G5_HALAA</name>
<dbReference type="InterPro" id="IPR000639">
    <property type="entry name" value="Epox_hydrolase-like"/>
</dbReference>
<keyword evidence="6" id="KW-1185">Reference proteome</keyword>
<comment type="similarity">
    <text evidence="3">Belongs to the AB hydrolase superfamily. MenH family.</text>
</comment>
<dbReference type="Gene3D" id="3.40.50.1820">
    <property type="entry name" value="alpha/beta hydrolase"/>
    <property type="match status" value="1"/>
</dbReference>
<dbReference type="HAMAP" id="MF_01660">
    <property type="entry name" value="MenH"/>
    <property type="match status" value="1"/>
</dbReference>
<gene>
    <name evidence="3 5" type="primary">menH</name>
    <name evidence="5" type="ORF">GCM10010954_35110</name>
</gene>
<evidence type="ECO:0000256" key="3">
    <source>
        <dbReference type="HAMAP-Rule" id="MF_01660"/>
    </source>
</evidence>
<dbReference type="EMBL" id="BMEL01000004">
    <property type="protein sequence ID" value="GGF32918.1"/>
    <property type="molecule type" value="Genomic_DNA"/>
</dbReference>
<dbReference type="InterPro" id="IPR029058">
    <property type="entry name" value="AB_hydrolase_fold"/>
</dbReference>
<comment type="pathway">
    <text evidence="3">Quinol/quinone metabolism; menaquinone biosynthesis.</text>
</comment>